<dbReference type="GO" id="GO:0005576">
    <property type="term" value="C:extracellular region"/>
    <property type="evidence" value="ECO:0007669"/>
    <property type="project" value="UniProtKB-SubCell"/>
</dbReference>
<dbReference type="PANTHER" id="PTHR30033">
    <property type="entry name" value="FLAGELLAR HOOK-ASSOCIATED PROTEIN 1"/>
    <property type="match status" value="1"/>
</dbReference>
<dbReference type="NCBIfam" id="TIGR02492">
    <property type="entry name" value="flgK_ends"/>
    <property type="match status" value="1"/>
</dbReference>
<dbReference type="PRINTS" id="PR01005">
    <property type="entry name" value="FLGHOOKAP1"/>
</dbReference>
<evidence type="ECO:0000256" key="7">
    <source>
        <dbReference type="SAM" id="Coils"/>
    </source>
</evidence>
<evidence type="ECO:0000256" key="6">
    <source>
        <dbReference type="ARBA" id="ARBA00023143"/>
    </source>
</evidence>
<keyword evidence="6" id="KW-0975">Bacterial flagellum</keyword>
<protein>
    <recommendedName>
        <fullName evidence="4">Flagellar hook-associated protein 1</fullName>
    </recommendedName>
</protein>
<evidence type="ECO:0000259" key="8">
    <source>
        <dbReference type="Pfam" id="PF00460"/>
    </source>
</evidence>
<gene>
    <name evidence="12" type="primary">flgK</name>
    <name evidence="12" type="ORF">GCM10007167_19360</name>
</gene>
<evidence type="ECO:0000259" key="10">
    <source>
        <dbReference type="Pfam" id="PF21158"/>
    </source>
</evidence>
<dbReference type="PANTHER" id="PTHR30033:SF1">
    <property type="entry name" value="FLAGELLAR HOOK-ASSOCIATED PROTEIN 1"/>
    <property type="match status" value="1"/>
</dbReference>
<evidence type="ECO:0000256" key="1">
    <source>
        <dbReference type="ARBA" id="ARBA00004365"/>
    </source>
</evidence>
<evidence type="ECO:0000256" key="3">
    <source>
        <dbReference type="ARBA" id="ARBA00009677"/>
    </source>
</evidence>
<evidence type="ECO:0000259" key="11">
    <source>
        <dbReference type="Pfam" id="PF22638"/>
    </source>
</evidence>
<dbReference type="SUPFAM" id="SSF64518">
    <property type="entry name" value="Phase 1 flagellin"/>
    <property type="match status" value="2"/>
</dbReference>
<dbReference type="InterPro" id="IPR049119">
    <property type="entry name" value="FlgK_D2-like"/>
</dbReference>
<feature type="domain" description="Flagellar hook-associated protein FlgK helical" evidence="11">
    <location>
        <begin position="92"/>
        <end position="325"/>
    </location>
</feature>
<feature type="coiled-coil region" evidence="7">
    <location>
        <begin position="161"/>
        <end position="188"/>
    </location>
</feature>
<dbReference type="InterPro" id="IPR010930">
    <property type="entry name" value="Flg_bb/hook_C_dom"/>
</dbReference>
<reference evidence="12" key="2">
    <citation type="submission" date="2020-09" db="EMBL/GenBank/DDBJ databases">
        <authorList>
            <person name="Sun Q."/>
            <person name="Kim S."/>
        </authorList>
    </citation>
    <scope>NUCLEOTIDE SEQUENCE</scope>
    <source>
        <strain evidence="12">KCTC 32020</strain>
    </source>
</reference>
<evidence type="ECO:0000313" key="13">
    <source>
        <dbReference type="Proteomes" id="UP000636453"/>
    </source>
</evidence>
<evidence type="ECO:0000256" key="4">
    <source>
        <dbReference type="ARBA" id="ARBA00016244"/>
    </source>
</evidence>
<dbReference type="GO" id="GO:0044780">
    <property type="term" value="P:bacterial-type flagellum assembly"/>
    <property type="evidence" value="ECO:0007669"/>
    <property type="project" value="InterPro"/>
</dbReference>
<feature type="domain" description="Flagellar basal body rod protein N-terminal" evidence="8">
    <location>
        <begin position="6"/>
        <end position="33"/>
    </location>
</feature>
<feature type="domain" description="Flagellar hook-associated protein 1 D2-like" evidence="10">
    <location>
        <begin position="336"/>
        <end position="414"/>
    </location>
</feature>
<dbReference type="RefSeq" id="WP_186760901.1">
    <property type="nucleotide sequence ID" value="NZ_BNCF01000010.1"/>
</dbReference>
<keyword evidence="12" id="KW-0966">Cell projection</keyword>
<comment type="subcellular location">
    <subcellularLocation>
        <location evidence="1">Bacterial flagellum</location>
    </subcellularLocation>
    <subcellularLocation>
        <location evidence="2">Secreted</location>
    </subcellularLocation>
</comment>
<dbReference type="GO" id="GO:0009424">
    <property type="term" value="C:bacterial-type flagellum hook"/>
    <property type="evidence" value="ECO:0007669"/>
    <property type="project" value="InterPro"/>
</dbReference>
<organism evidence="12 13">
    <name type="scientific">Vulcaniibacterium thermophilum</name>
    <dbReference type="NCBI Taxonomy" id="1169913"/>
    <lineage>
        <taxon>Bacteria</taxon>
        <taxon>Pseudomonadati</taxon>
        <taxon>Pseudomonadota</taxon>
        <taxon>Gammaproteobacteria</taxon>
        <taxon>Lysobacterales</taxon>
        <taxon>Lysobacteraceae</taxon>
        <taxon>Vulcaniibacterium</taxon>
    </lineage>
</organism>
<keyword evidence="5" id="KW-0964">Secreted</keyword>
<evidence type="ECO:0000313" key="12">
    <source>
        <dbReference type="EMBL" id="GHE37347.1"/>
    </source>
</evidence>
<proteinExistence type="inferred from homology"/>
<evidence type="ECO:0000256" key="5">
    <source>
        <dbReference type="ARBA" id="ARBA00022525"/>
    </source>
</evidence>
<dbReference type="Pfam" id="PF21158">
    <property type="entry name" value="flgK_1st_1"/>
    <property type="match status" value="1"/>
</dbReference>
<dbReference type="GO" id="GO:0005198">
    <property type="term" value="F:structural molecule activity"/>
    <property type="evidence" value="ECO:0007669"/>
    <property type="project" value="InterPro"/>
</dbReference>
<evidence type="ECO:0000259" key="9">
    <source>
        <dbReference type="Pfam" id="PF06429"/>
    </source>
</evidence>
<dbReference type="Pfam" id="PF00460">
    <property type="entry name" value="Flg_bb_rod"/>
    <property type="match status" value="1"/>
</dbReference>
<comment type="similarity">
    <text evidence="3">Belongs to the flagella basal body rod proteins family.</text>
</comment>
<dbReference type="Pfam" id="PF22638">
    <property type="entry name" value="FlgK_D1"/>
    <property type="match status" value="1"/>
</dbReference>
<dbReference type="InterPro" id="IPR001444">
    <property type="entry name" value="Flag_bb_rod_N"/>
</dbReference>
<dbReference type="AlphaFoldDB" id="A0A918Z579"/>
<dbReference type="EMBL" id="BNCF01000010">
    <property type="protein sequence ID" value="GHE37347.1"/>
    <property type="molecule type" value="Genomic_DNA"/>
</dbReference>
<dbReference type="InterPro" id="IPR053927">
    <property type="entry name" value="FlgK_helical"/>
</dbReference>
<evidence type="ECO:0000256" key="2">
    <source>
        <dbReference type="ARBA" id="ARBA00004613"/>
    </source>
</evidence>
<dbReference type="InterPro" id="IPR002371">
    <property type="entry name" value="FlgK"/>
</dbReference>
<keyword evidence="7" id="KW-0175">Coiled coil</keyword>
<reference evidence="12" key="1">
    <citation type="journal article" date="2014" name="Int. J. Syst. Evol. Microbiol.">
        <title>Complete genome sequence of Corynebacterium casei LMG S-19264T (=DSM 44701T), isolated from a smear-ripened cheese.</title>
        <authorList>
            <consortium name="US DOE Joint Genome Institute (JGI-PGF)"/>
            <person name="Walter F."/>
            <person name="Albersmeier A."/>
            <person name="Kalinowski J."/>
            <person name="Ruckert C."/>
        </authorList>
    </citation>
    <scope>NUCLEOTIDE SEQUENCE</scope>
    <source>
        <strain evidence="12">KCTC 32020</strain>
    </source>
</reference>
<accession>A0A918Z579</accession>
<keyword evidence="12" id="KW-0282">Flagellum</keyword>
<name>A0A918Z579_9GAMM</name>
<feature type="domain" description="Flagellar basal-body/hook protein C-terminal" evidence="9">
    <location>
        <begin position="588"/>
        <end position="625"/>
    </location>
</feature>
<sequence>MSILGTGSSALLAFQRALATISHNVANANTDGYSRQRVELAARPGNPYGYGFVGAGVETSAVTRLADGFHFSRALDSAAELGRLGTLAGLAERLDTAISDDATGLAAPWSAFFDAMQGVASQPASGASRQALLDRANAMATRVRSLDAQFKSIDVEVNAKIEGNVREVNRLSGEIARLNEEIVRQRGLAGGQQPNDLLDQRERLIQELSAKAGVVTAMQEDGAINVFTGGGQSLVVGTKAQALTTVADPFRPERRELALQSPSGPVPLGPGTLGGELGGLLEFRSQVLDPAASQLGRIAATVAYTVNAQHRQGMDLYGQMGGDFFRPITANVSPHALNTGGASLSGALADPAAFDGIDAVLTFDGASWSAVRRDNGQPVTLTGTGTAADPLRVGGMALVVSGSAAAGDRFLLRPASGAAGQLQVAITDPGRIAAASPLKASADLGNDSDATPGALAIADATAPGVVANHTVVFLDDTTYSVDGGPPATYDPATGIVGGGWTLKLEGTPRAGDRFDLAPRGPGSSDNGNMRALAALDDLGRLEGGQLSMNGALQQLTVATASAARQAGDARDAQGIIDQQVRADREALSGVNLDEEAANLLRFQQAYQAAAQVIAAADTVFQSLLSAVRR</sequence>
<comment type="caution">
    <text evidence="12">The sequence shown here is derived from an EMBL/GenBank/DDBJ whole genome shotgun (WGS) entry which is preliminary data.</text>
</comment>
<keyword evidence="12" id="KW-0969">Cilium</keyword>
<dbReference type="Proteomes" id="UP000636453">
    <property type="component" value="Unassembled WGS sequence"/>
</dbReference>
<dbReference type="Pfam" id="PF06429">
    <property type="entry name" value="Flg_bbr_C"/>
    <property type="match status" value="1"/>
</dbReference>
<keyword evidence="13" id="KW-1185">Reference proteome</keyword>